<dbReference type="OrthoDB" id="178496at2"/>
<dbReference type="PIRSF" id="PIRSF000350">
    <property type="entry name" value="Mercury_reductase_MerA"/>
    <property type="match status" value="1"/>
</dbReference>
<keyword evidence="2" id="KW-0285">Flavoprotein</keyword>
<dbReference type="GO" id="GO:0003955">
    <property type="term" value="F:NAD(P)H dehydrogenase (quinone) activity"/>
    <property type="evidence" value="ECO:0007669"/>
    <property type="project" value="TreeGrafter"/>
</dbReference>
<dbReference type="AlphaFoldDB" id="A0A4V2UX06"/>
<feature type="binding site" evidence="5">
    <location>
        <position position="311"/>
    </location>
    <ligand>
        <name>FAD</name>
        <dbReference type="ChEBI" id="CHEBI:57692"/>
    </ligand>
</feature>
<dbReference type="PRINTS" id="PR00368">
    <property type="entry name" value="FADPNR"/>
</dbReference>
<feature type="binding site" evidence="5">
    <location>
        <begin position="142"/>
        <end position="144"/>
    </location>
    <ligand>
        <name>FAD</name>
        <dbReference type="ChEBI" id="CHEBI:57692"/>
    </ligand>
</feature>
<dbReference type="RefSeq" id="WP_132585901.1">
    <property type="nucleotide sequence ID" value="NZ_SMAJ01000023.1"/>
</dbReference>
<feature type="disulfide bond" description="Redox-active" evidence="6">
    <location>
        <begin position="43"/>
        <end position="48"/>
    </location>
</feature>
<comment type="similarity">
    <text evidence="1">Belongs to the class-I pyridine nucleotide-disulfide oxidoreductase family.</text>
</comment>
<feature type="binding site" evidence="5">
    <location>
        <position position="269"/>
    </location>
    <ligand>
        <name>NAD(+)</name>
        <dbReference type="ChEBI" id="CHEBI:57540"/>
    </ligand>
</feature>
<dbReference type="SUPFAM" id="SSF55424">
    <property type="entry name" value="FAD/NAD-linked reductases, dimerisation (C-terminal) domain"/>
    <property type="match status" value="1"/>
</dbReference>
<dbReference type="NCBIfam" id="NF004939">
    <property type="entry name" value="PRK06292.1-1"/>
    <property type="match status" value="1"/>
</dbReference>
<reference evidence="9 10" key="1">
    <citation type="submission" date="2019-03" db="EMBL/GenBank/DDBJ databases">
        <title>Genomic Encyclopedia of Type Strains, Phase IV (KMG-IV): sequencing the most valuable type-strain genomes for metagenomic binning, comparative biology and taxonomic classification.</title>
        <authorList>
            <person name="Goeker M."/>
        </authorList>
    </citation>
    <scope>NUCLEOTIDE SEQUENCE [LARGE SCALE GENOMIC DNA]</scope>
    <source>
        <strain evidence="9 10">DSM 24591</strain>
    </source>
</reference>
<feature type="domain" description="FAD/NAD(P)-binding" evidence="8">
    <location>
        <begin position="7"/>
        <end position="326"/>
    </location>
</feature>
<evidence type="ECO:0000256" key="5">
    <source>
        <dbReference type="PIRSR" id="PIRSR000350-3"/>
    </source>
</evidence>
<dbReference type="EMBL" id="SMAJ01000023">
    <property type="protein sequence ID" value="TCT01648.1"/>
    <property type="molecule type" value="Genomic_DNA"/>
</dbReference>
<dbReference type="SUPFAM" id="SSF51905">
    <property type="entry name" value="FAD/NAD(P)-binding domain"/>
    <property type="match status" value="1"/>
</dbReference>
<keyword evidence="5" id="KW-0520">NAD</keyword>
<proteinExistence type="inferred from homology"/>
<dbReference type="InterPro" id="IPR004099">
    <property type="entry name" value="Pyr_nucl-diS_OxRdtase_dimer"/>
</dbReference>
<feature type="domain" description="Pyridine nucleotide-disulphide oxidoreductase dimerisation" evidence="7">
    <location>
        <begin position="349"/>
        <end position="453"/>
    </location>
</feature>
<feature type="active site" description="Proton acceptor" evidence="4">
    <location>
        <position position="443"/>
    </location>
</feature>
<sequence>MKNLKVDVAIIGAGTAGLGAYRAVKAAGLGAVIIEGGPYGTTCARVGCMPSKLLIAAAEAAHSAAHTAPFGVHVEGPIRVDGAEVMDRVKRERDRFVGFVLDSVDGLPQEDKIRGYARFLSDTTLQVDDHTRIEASRVVIATGSTPVVPDSYKALGDRLIVNDDVFYWDDLPRRVLVVGPGVIGLELGQALARLGVHVRLLGRSASLGGLSDPEVKASALAAFQAEFSVSLNTRIVSAARDGDEVEVRWADADGRESLERFDYLLMAAGRRPNLDHLQLENTSVVLDETGLPHFDRRTLQLGASPIFIAGDVDGELLFLHEAADEGRIAGENAARYPKVQPGRRRAPLAVVFTDPQIAQVGVHFKGLPTSGVVFGEVDFANQGRSRVMLKNRGKLRVYADQYNGRFLGAEMAGPSIEHIAHLLSWAVQQEMTVPKMLEMPFYHPVVEEGLRTALRQAASQLTLAREPLQRVKSA</sequence>
<evidence type="ECO:0000259" key="7">
    <source>
        <dbReference type="Pfam" id="PF02852"/>
    </source>
</evidence>
<dbReference type="Pfam" id="PF02852">
    <property type="entry name" value="Pyr_redox_dim"/>
    <property type="match status" value="1"/>
</dbReference>
<dbReference type="PANTHER" id="PTHR43014">
    <property type="entry name" value="MERCURIC REDUCTASE"/>
    <property type="match status" value="1"/>
</dbReference>
<dbReference type="Pfam" id="PF07992">
    <property type="entry name" value="Pyr_redox_2"/>
    <property type="match status" value="1"/>
</dbReference>
<dbReference type="Gene3D" id="3.30.390.30">
    <property type="match status" value="1"/>
</dbReference>
<accession>A0A4V2UX06</accession>
<dbReference type="InterPro" id="IPR016156">
    <property type="entry name" value="FAD/NAD-linked_Rdtase_dimer_sf"/>
</dbReference>
<dbReference type="InterPro" id="IPR036188">
    <property type="entry name" value="FAD/NAD-bd_sf"/>
</dbReference>
<dbReference type="InterPro" id="IPR001100">
    <property type="entry name" value="Pyr_nuc-diS_OxRdtase"/>
</dbReference>
<evidence type="ECO:0000256" key="4">
    <source>
        <dbReference type="PIRSR" id="PIRSR000350-2"/>
    </source>
</evidence>
<dbReference type="PRINTS" id="PR00411">
    <property type="entry name" value="PNDRDTASEI"/>
</dbReference>
<comment type="caution">
    <text evidence="9">The sequence shown here is derived from an EMBL/GenBank/DDBJ whole genome shotgun (WGS) entry which is preliminary data.</text>
</comment>
<organism evidence="9 10">
    <name type="scientific">Paralcaligenes ureilyticus</name>
    <dbReference type="NCBI Taxonomy" id="627131"/>
    <lineage>
        <taxon>Bacteria</taxon>
        <taxon>Pseudomonadati</taxon>
        <taxon>Pseudomonadota</taxon>
        <taxon>Betaproteobacteria</taxon>
        <taxon>Burkholderiales</taxon>
        <taxon>Alcaligenaceae</taxon>
        <taxon>Paralcaligenes</taxon>
    </lineage>
</organism>
<feature type="binding site" evidence="5">
    <location>
        <begin position="179"/>
        <end position="186"/>
    </location>
    <ligand>
        <name>NAD(+)</name>
        <dbReference type="ChEBI" id="CHEBI:57540"/>
    </ligand>
</feature>
<dbReference type="Gene3D" id="3.50.50.60">
    <property type="entry name" value="FAD/NAD(P)-binding domain"/>
    <property type="match status" value="3"/>
</dbReference>
<dbReference type="Proteomes" id="UP000295525">
    <property type="component" value="Unassembled WGS sequence"/>
</dbReference>
<evidence type="ECO:0000313" key="10">
    <source>
        <dbReference type="Proteomes" id="UP000295525"/>
    </source>
</evidence>
<keyword evidence="5" id="KW-0547">Nucleotide-binding</keyword>
<dbReference type="InterPro" id="IPR023753">
    <property type="entry name" value="FAD/NAD-binding_dom"/>
</dbReference>
<dbReference type="Gene3D" id="1.10.287.990">
    <property type="entry name" value="Fe,Mn superoxide dismutase (SOD) domain"/>
    <property type="match status" value="1"/>
</dbReference>
<keyword evidence="3 5" id="KW-0274">FAD</keyword>
<evidence type="ECO:0000256" key="3">
    <source>
        <dbReference type="ARBA" id="ARBA00022827"/>
    </source>
</evidence>
<dbReference type="PANTHER" id="PTHR43014:SF4">
    <property type="entry name" value="PYRIDINE NUCLEOTIDE-DISULFIDE OXIDOREDUCTASE RCLA-RELATED"/>
    <property type="match status" value="1"/>
</dbReference>
<dbReference type="GO" id="GO:0050660">
    <property type="term" value="F:flavin adenine dinucleotide binding"/>
    <property type="evidence" value="ECO:0007669"/>
    <property type="project" value="TreeGrafter"/>
</dbReference>
<name>A0A4V2UX06_9BURK</name>
<keyword evidence="10" id="KW-1185">Reference proteome</keyword>
<evidence type="ECO:0000313" key="9">
    <source>
        <dbReference type="EMBL" id="TCT01648.1"/>
    </source>
</evidence>
<evidence type="ECO:0000256" key="1">
    <source>
        <dbReference type="ARBA" id="ARBA00007532"/>
    </source>
</evidence>
<comment type="cofactor">
    <cofactor evidence="5">
        <name>FAD</name>
        <dbReference type="ChEBI" id="CHEBI:57692"/>
    </cofactor>
    <text evidence="5">Binds 1 FAD per subunit.</text>
</comment>
<dbReference type="InterPro" id="IPR036324">
    <property type="entry name" value="Mn/Fe_SOD_N_sf"/>
</dbReference>
<protein>
    <submittedName>
        <fullName evidence="9">Dihydrolipoamide dehydrogenase</fullName>
    </submittedName>
</protein>
<evidence type="ECO:0000259" key="8">
    <source>
        <dbReference type="Pfam" id="PF07992"/>
    </source>
</evidence>
<evidence type="ECO:0000256" key="6">
    <source>
        <dbReference type="PIRSR" id="PIRSR000350-4"/>
    </source>
</evidence>
<evidence type="ECO:0000256" key="2">
    <source>
        <dbReference type="ARBA" id="ARBA00022630"/>
    </source>
</evidence>
<feature type="binding site" evidence="5">
    <location>
        <position position="52"/>
    </location>
    <ligand>
        <name>FAD</name>
        <dbReference type="ChEBI" id="CHEBI:57692"/>
    </ligand>
</feature>
<gene>
    <name evidence="9" type="ORF">EDC26_12346</name>
</gene>